<dbReference type="SMART" id="SM00884">
    <property type="entry name" value="Cullin_Nedd8"/>
    <property type="match status" value="1"/>
</dbReference>
<dbReference type="PANTHER" id="PTHR11932">
    <property type="entry name" value="CULLIN"/>
    <property type="match status" value="1"/>
</dbReference>
<evidence type="ECO:0000256" key="1">
    <source>
        <dbReference type="ARBA" id="ARBA00004906"/>
    </source>
</evidence>
<evidence type="ECO:0000256" key="3">
    <source>
        <dbReference type="ARBA" id="ARBA00022499"/>
    </source>
</evidence>
<dbReference type="GO" id="GO:0031146">
    <property type="term" value="P:SCF-dependent proteasomal ubiquitin-dependent protein catabolic process"/>
    <property type="evidence" value="ECO:0007669"/>
    <property type="project" value="UniProtKB-ARBA"/>
</dbReference>
<dbReference type="InterPro" id="IPR059120">
    <property type="entry name" value="Cullin-like_AB"/>
</dbReference>
<dbReference type="EMBL" id="HG937693">
    <property type="protein sequence ID" value="CDP35276.1"/>
    <property type="molecule type" value="Genomic_DNA"/>
</dbReference>
<dbReference type="InterPro" id="IPR045093">
    <property type="entry name" value="Cullin"/>
</dbReference>
<evidence type="ECO:0000313" key="9">
    <source>
        <dbReference type="EMBL" id="CDP35276.1"/>
    </source>
</evidence>
<reference evidence="9" key="2">
    <citation type="submission" date="2014-06" db="EMBL/GenBank/DDBJ databases">
        <title>The complete genome of Blastobotrys (Arxula) adeninivorans LS3 - a yeast of biotechnological interest.</title>
        <authorList>
            <person name="Kunze G."/>
            <person name="Gaillardin C."/>
            <person name="Czernicka M."/>
            <person name="Durrens P."/>
            <person name="Martin T."/>
            <person name="Boer E."/>
            <person name="Gabaldon T."/>
            <person name="Cruz J."/>
            <person name="Talla E."/>
            <person name="Marck C."/>
            <person name="Goffeau A."/>
            <person name="Barbe V."/>
            <person name="Baret P."/>
            <person name="Baronian K."/>
            <person name="Beier S."/>
            <person name="Bleykasten C."/>
            <person name="Bode R."/>
            <person name="Casaregola S."/>
            <person name="Despons L."/>
            <person name="Fairhead C."/>
            <person name="Giersberg M."/>
            <person name="Gierski P."/>
            <person name="Hahnel U."/>
            <person name="Hartmann A."/>
            <person name="Jankowska D."/>
            <person name="Jubin C."/>
            <person name="Jung P."/>
            <person name="Lafontaine I."/>
            <person name="Leh-Louis V."/>
            <person name="Lemaire M."/>
            <person name="Marcet-Houben M."/>
            <person name="Mascher M."/>
            <person name="Morel G."/>
            <person name="Richard G.-F."/>
            <person name="Riechen J."/>
            <person name="Sacerdot C."/>
            <person name="Sarkar A."/>
            <person name="Savel G."/>
            <person name="Schacherer J."/>
            <person name="Sherman D."/>
            <person name="Straub M.-L."/>
            <person name="Stein N."/>
            <person name="Thierry A."/>
            <person name="Trautwein-Schult A."/>
            <person name="Westhof E."/>
            <person name="Worch S."/>
            <person name="Dujon B."/>
            <person name="Souciet J.-L."/>
            <person name="Wincker P."/>
            <person name="Scholz U."/>
            <person name="Neuveglise N."/>
        </authorList>
    </citation>
    <scope>NUCLEOTIDE SEQUENCE</scope>
    <source>
        <strain evidence="9">LS3</strain>
    </source>
</reference>
<dbReference type="InterPro" id="IPR036317">
    <property type="entry name" value="Cullin_homology_sf"/>
</dbReference>
<keyword evidence="3" id="KW-1017">Isopeptide bond</keyword>
<sequence>MVAASYSSQPLRSMPRADDVDATWQFIQGGIELILVSDLTDGGISREMYMKIYTAIHNFCVSHNSSQLGRYSNTLSGASGVNVSRGAQLLGADIYARLDAYLRSHLQQLLDHGAKYADEGLIQYYTRIWDRYTTGARYLNHVFDYINRHWIKRERDEGRKDIHDVNTLCLVRWKSVLFDRIQERLVNAIIAQIAKQRCGEEIVSVNIQKALQSFVSLGLDESNTRKTNMSVYEQYFEAPFVEATRAFYKTESETFLVNHSVVEYIKKASQRLQEELDRVHMYLNPATETALMRTCDEVLVSNHAQTIQGEFGVLLAEDRRDDFHLLFKLLSRVDGLLTPIQEAFQAYVQKQGLAAVDKLVAESGAANGDAKSIASVDPKAYVETLLSVQAKYAEIVRTAFESKPGLVKALDNGCRAFINANAIAMPGAANGTTSGASAKARDSRTPELLARYSDQLLKKSSKAPEEADIDEALNGIMTVFQYIDSKDAFEKYYKRLLSKRLVNNSSSSEDAETNMVAKLKEACGYEYTNKLQRMFQDMATSNEMIQEFKSTLGRDGNDLNLDFSAYVLAENFWPLPDFKSTFKMPAELHPVYDRFQGFFNTKHSGRKLKWLWNITKGEVKASFAKSSKIGYTFQVSAYQLAILLPYNTADSYTYEQLKEITGLQDDYLTNSLVYLLKAKVLLQNPPEAKSSDPNTSFALNFDFKNKKVRINLNLPLKTEQKQEVEQTQKSLEEDRKLFLQAVIVRIMKARKELKHVSLVQETIEQSRKRFQPKVSEIKKSIDSLVDKEYLERMEDNKYRYLA</sequence>
<dbReference type="GO" id="GO:0031625">
    <property type="term" value="F:ubiquitin protein ligase binding"/>
    <property type="evidence" value="ECO:0007669"/>
    <property type="project" value="InterPro"/>
</dbReference>
<accession>A0A060T7X7</accession>
<keyword evidence="4" id="KW-0833">Ubl conjugation pathway</keyword>
<dbReference type="SUPFAM" id="SSF46785">
    <property type="entry name" value="Winged helix' DNA-binding domain"/>
    <property type="match status" value="1"/>
</dbReference>
<dbReference type="Gene3D" id="1.10.10.10">
    <property type="entry name" value="Winged helix-like DNA-binding domain superfamily/Winged helix DNA-binding domain"/>
    <property type="match status" value="2"/>
</dbReference>
<dbReference type="SUPFAM" id="SSF74788">
    <property type="entry name" value="Cullin repeat-like"/>
    <property type="match status" value="1"/>
</dbReference>
<comment type="pathway">
    <text evidence="1">Protein modification; protein ubiquitination.</text>
</comment>
<dbReference type="InterPro" id="IPR016158">
    <property type="entry name" value="Cullin_homology"/>
</dbReference>
<dbReference type="FunFam" id="1.10.10.10:FF:000014">
    <property type="entry name" value="Cullin 1"/>
    <property type="match status" value="1"/>
</dbReference>
<evidence type="ECO:0000259" key="8">
    <source>
        <dbReference type="PROSITE" id="PS50069"/>
    </source>
</evidence>
<dbReference type="InterPro" id="IPR036388">
    <property type="entry name" value="WH-like_DNA-bd_sf"/>
</dbReference>
<dbReference type="InterPro" id="IPR036390">
    <property type="entry name" value="WH_DNA-bd_sf"/>
</dbReference>
<dbReference type="Gene3D" id="4.10.1030.10">
    <property type="entry name" value="Ring Box Chain A, domain 5"/>
    <property type="match status" value="1"/>
</dbReference>
<dbReference type="InterPro" id="IPR019559">
    <property type="entry name" value="Cullin_neddylation_domain"/>
</dbReference>
<dbReference type="SMART" id="SM00182">
    <property type="entry name" value="CULLIN"/>
    <property type="match status" value="1"/>
</dbReference>
<comment type="similarity">
    <text evidence="2 6 7">Belongs to the cullin family.</text>
</comment>
<dbReference type="Pfam" id="PF10557">
    <property type="entry name" value="Cullin_Nedd8"/>
    <property type="match status" value="1"/>
</dbReference>
<evidence type="ECO:0000256" key="4">
    <source>
        <dbReference type="ARBA" id="ARBA00022786"/>
    </source>
</evidence>
<dbReference type="FunFam" id="1.20.1310.10:FF:000002">
    <property type="entry name" value="cullin-3 isoform X1"/>
    <property type="match status" value="1"/>
</dbReference>
<gene>
    <name evidence="9" type="ORF">GNLVRS02_ARAD1C31614g</name>
</gene>
<evidence type="ECO:0000256" key="7">
    <source>
        <dbReference type="RuleBase" id="RU003829"/>
    </source>
</evidence>
<dbReference type="InterPro" id="IPR001373">
    <property type="entry name" value="Cullin_N"/>
</dbReference>
<dbReference type="Gene3D" id="1.20.1310.10">
    <property type="entry name" value="Cullin Repeats"/>
    <property type="match status" value="4"/>
</dbReference>
<evidence type="ECO:0000256" key="6">
    <source>
        <dbReference type="PROSITE-ProRule" id="PRU00330"/>
    </source>
</evidence>
<dbReference type="Pfam" id="PF26557">
    <property type="entry name" value="Cullin_AB"/>
    <property type="match status" value="1"/>
</dbReference>
<dbReference type="AlphaFoldDB" id="A0A060T7X7"/>
<organism evidence="9">
    <name type="scientific">Blastobotrys adeninivorans</name>
    <name type="common">Yeast</name>
    <name type="synonym">Arxula adeninivorans</name>
    <dbReference type="NCBI Taxonomy" id="409370"/>
    <lineage>
        <taxon>Eukaryota</taxon>
        <taxon>Fungi</taxon>
        <taxon>Dikarya</taxon>
        <taxon>Ascomycota</taxon>
        <taxon>Saccharomycotina</taxon>
        <taxon>Dipodascomycetes</taxon>
        <taxon>Dipodascales</taxon>
        <taxon>Trichomonascaceae</taxon>
        <taxon>Blastobotrys</taxon>
    </lineage>
</organism>
<name>A0A060T7X7_BLAAD</name>
<dbReference type="FunFam" id="1.20.1310.10:FF:000029">
    <property type="entry name" value="Cullin homolog 1"/>
    <property type="match status" value="1"/>
</dbReference>
<dbReference type="FunFam" id="1.20.1310.10:FF:000011">
    <property type="entry name" value="Cullin 1"/>
    <property type="match status" value="1"/>
</dbReference>
<dbReference type="SUPFAM" id="SSF75632">
    <property type="entry name" value="Cullin homology domain"/>
    <property type="match status" value="1"/>
</dbReference>
<evidence type="ECO:0000256" key="2">
    <source>
        <dbReference type="ARBA" id="ARBA00006019"/>
    </source>
</evidence>
<dbReference type="PhylomeDB" id="A0A060T7X7"/>
<reference evidence="9" key="1">
    <citation type="submission" date="2014-02" db="EMBL/GenBank/DDBJ databases">
        <authorList>
            <person name="Genoscope - CEA"/>
        </authorList>
    </citation>
    <scope>NUCLEOTIDE SEQUENCE</scope>
    <source>
        <strain evidence="9">LS3</strain>
    </source>
</reference>
<proteinExistence type="inferred from homology"/>
<evidence type="ECO:0000256" key="5">
    <source>
        <dbReference type="ARBA" id="ARBA00022843"/>
    </source>
</evidence>
<dbReference type="Pfam" id="PF00888">
    <property type="entry name" value="Cullin"/>
    <property type="match status" value="1"/>
</dbReference>
<feature type="domain" description="Cullin family profile" evidence="8">
    <location>
        <begin position="444"/>
        <end position="676"/>
    </location>
</feature>
<dbReference type="GO" id="GO:0019005">
    <property type="term" value="C:SCF ubiquitin ligase complex"/>
    <property type="evidence" value="ECO:0007669"/>
    <property type="project" value="UniProtKB-ARBA"/>
</dbReference>
<dbReference type="PROSITE" id="PS50069">
    <property type="entry name" value="CULLIN_2"/>
    <property type="match status" value="1"/>
</dbReference>
<protein>
    <submittedName>
        <fullName evidence="9">ARAD1C31614p</fullName>
    </submittedName>
</protein>
<dbReference type="InterPro" id="IPR016159">
    <property type="entry name" value="Cullin_repeat-like_dom_sf"/>
</dbReference>
<keyword evidence="5" id="KW-0832">Ubl conjugation</keyword>